<evidence type="ECO:0000313" key="10">
    <source>
        <dbReference type="Proteomes" id="UP000735302"/>
    </source>
</evidence>
<sequence>MAAIVRLPFSPDVTKMRSMMFTAVVVMVALLAGSFADYPDTCRVCDYDYGSCTECYLQCNTTCPEGYMSMAWDSSFNCTDPAPGTISSLLPQSSVRADYVCVKCQVANCSVCPFNDVYTCTSCNNGTELQTNDTQCGIPTTQPPGGDNDASDSGSSDNTVAIAVGVVVAGVVVLALAAGVVYILWRRRGGFDGVSMSLSSLKPKKRKSRDPSEDEERSDSRYTKSPVITPREQPSYDHEKSEVEKLPEAPLPPSQPTYDALDVKRQDSQQYGQVEFKEDVGGIYGNSEVFKGATKSPTYANSHMTVARDDDGPSEIYGNDEILKTQGGEQENYMDMTGNSQGPQLVEEDIYQNDPQPTGKPPGHPTQDDVYMQPSDQPGNEPTSDELYLNEAQMAMTQGAAAQDDVYLNQEAGLIEENVYGNT</sequence>
<keyword evidence="7" id="KW-0732">Signal</keyword>
<keyword evidence="10" id="KW-1185">Reference proteome</keyword>
<feature type="region of interest" description="Disordered" evidence="5">
    <location>
        <begin position="327"/>
        <end position="386"/>
    </location>
</feature>
<evidence type="ECO:0000256" key="3">
    <source>
        <dbReference type="ARBA" id="ARBA00022989"/>
    </source>
</evidence>
<evidence type="ECO:0000256" key="5">
    <source>
        <dbReference type="SAM" id="MobiDB-lite"/>
    </source>
</evidence>
<dbReference type="InterPro" id="IPR017896">
    <property type="entry name" value="4Fe4S_Fe-S-bd"/>
</dbReference>
<feature type="region of interest" description="Disordered" evidence="5">
    <location>
        <begin position="196"/>
        <end position="259"/>
    </location>
</feature>
<gene>
    <name evidence="9" type="ORF">PoB_001453200</name>
</gene>
<dbReference type="GO" id="GO:0016020">
    <property type="term" value="C:membrane"/>
    <property type="evidence" value="ECO:0007669"/>
    <property type="project" value="UniProtKB-SubCell"/>
</dbReference>
<evidence type="ECO:0000256" key="1">
    <source>
        <dbReference type="ARBA" id="ARBA00004167"/>
    </source>
</evidence>
<evidence type="ECO:0000256" key="4">
    <source>
        <dbReference type="ARBA" id="ARBA00023136"/>
    </source>
</evidence>
<dbReference type="GO" id="GO:0071944">
    <property type="term" value="C:cell periphery"/>
    <property type="evidence" value="ECO:0007669"/>
    <property type="project" value="UniProtKB-ARBA"/>
</dbReference>
<evidence type="ECO:0000256" key="7">
    <source>
        <dbReference type="SAM" id="SignalP"/>
    </source>
</evidence>
<comment type="subcellular location">
    <subcellularLocation>
        <location evidence="1">Membrane</location>
        <topology evidence="1">Single-pass membrane protein</topology>
    </subcellularLocation>
</comment>
<dbReference type="AlphaFoldDB" id="A0AAV3Z0M1"/>
<comment type="caution">
    <text evidence="9">The sequence shown here is derived from an EMBL/GenBank/DDBJ whole genome shotgun (WGS) entry which is preliminary data.</text>
</comment>
<feature type="region of interest" description="Disordered" evidence="5">
    <location>
        <begin position="134"/>
        <end position="155"/>
    </location>
</feature>
<evidence type="ECO:0000256" key="6">
    <source>
        <dbReference type="SAM" id="Phobius"/>
    </source>
</evidence>
<accession>A0AAV3Z0M1</accession>
<feature type="chain" id="PRO_5043831188" description="4Fe-4S ferredoxin-type domain-containing protein" evidence="7">
    <location>
        <begin position="37"/>
        <end position="423"/>
    </location>
</feature>
<dbReference type="SUPFAM" id="SSF57184">
    <property type="entry name" value="Growth factor receptor domain"/>
    <property type="match status" value="1"/>
</dbReference>
<evidence type="ECO:0000313" key="9">
    <source>
        <dbReference type="EMBL" id="GFN88026.1"/>
    </source>
</evidence>
<evidence type="ECO:0000256" key="2">
    <source>
        <dbReference type="ARBA" id="ARBA00022692"/>
    </source>
</evidence>
<dbReference type="EMBL" id="BLXT01001819">
    <property type="protein sequence ID" value="GFN88026.1"/>
    <property type="molecule type" value="Genomic_DNA"/>
</dbReference>
<feature type="compositionally biased region" description="Basic and acidic residues" evidence="5">
    <location>
        <begin position="234"/>
        <end position="247"/>
    </location>
</feature>
<keyword evidence="3 6" id="KW-1133">Transmembrane helix</keyword>
<protein>
    <recommendedName>
        <fullName evidence="8">4Fe-4S ferredoxin-type domain-containing protein</fullName>
    </recommendedName>
</protein>
<feature type="signal peptide" evidence="7">
    <location>
        <begin position="1"/>
        <end position="36"/>
    </location>
</feature>
<organism evidence="9 10">
    <name type="scientific">Plakobranchus ocellatus</name>
    <dbReference type="NCBI Taxonomy" id="259542"/>
    <lineage>
        <taxon>Eukaryota</taxon>
        <taxon>Metazoa</taxon>
        <taxon>Spiralia</taxon>
        <taxon>Lophotrochozoa</taxon>
        <taxon>Mollusca</taxon>
        <taxon>Gastropoda</taxon>
        <taxon>Heterobranchia</taxon>
        <taxon>Euthyneura</taxon>
        <taxon>Panpulmonata</taxon>
        <taxon>Sacoglossa</taxon>
        <taxon>Placobranchoidea</taxon>
        <taxon>Plakobranchidae</taxon>
        <taxon>Plakobranchus</taxon>
    </lineage>
</organism>
<dbReference type="InterPro" id="IPR051694">
    <property type="entry name" value="Immunoregulatory_rcpt-like"/>
</dbReference>
<feature type="transmembrane region" description="Helical" evidence="6">
    <location>
        <begin position="160"/>
        <end position="185"/>
    </location>
</feature>
<dbReference type="InterPro" id="IPR009030">
    <property type="entry name" value="Growth_fac_rcpt_cys_sf"/>
</dbReference>
<name>A0AAV3Z0M1_9GAST</name>
<dbReference type="PANTHER" id="PTHR15549">
    <property type="entry name" value="PAIRED IMMUNOGLOBULIN-LIKE TYPE 2 RECEPTOR"/>
    <property type="match status" value="1"/>
</dbReference>
<keyword evidence="4 6" id="KW-0472">Membrane</keyword>
<dbReference type="PROSITE" id="PS51379">
    <property type="entry name" value="4FE4S_FER_2"/>
    <property type="match status" value="1"/>
</dbReference>
<reference evidence="9 10" key="1">
    <citation type="journal article" date="2021" name="Elife">
        <title>Chloroplast acquisition without the gene transfer in kleptoplastic sea slugs, Plakobranchus ocellatus.</title>
        <authorList>
            <person name="Maeda T."/>
            <person name="Takahashi S."/>
            <person name="Yoshida T."/>
            <person name="Shimamura S."/>
            <person name="Takaki Y."/>
            <person name="Nagai Y."/>
            <person name="Toyoda A."/>
            <person name="Suzuki Y."/>
            <person name="Arimoto A."/>
            <person name="Ishii H."/>
            <person name="Satoh N."/>
            <person name="Nishiyama T."/>
            <person name="Hasebe M."/>
            <person name="Maruyama T."/>
            <person name="Minagawa J."/>
            <person name="Obokata J."/>
            <person name="Shigenobu S."/>
        </authorList>
    </citation>
    <scope>NUCLEOTIDE SEQUENCE [LARGE SCALE GENOMIC DNA]</scope>
</reference>
<keyword evidence="2 6" id="KW-0812">Transmembrane</keyword>
<dbReference type="Proteomes" id="UP000735302">
    <property type="component" value="Unassembled WGS sequence"/>
</dbReference>
<feature type="compositionally biased region" description="Low complexity" evidence="5">
    <location>
        <begin position="145"/>
        <end position="155"/>
    </location>
</feature>
<feature type="domain" description="4Fe-4S ferredoxin-type" evidence="8">
    <location>
        <begin position="43"/>
        <end position="73"/>
    </location>
</feature>
<proteinExistence type="predicted"/>
<evidence type="ECO:0000259" key="8">
    <source>
        <dbReference type="PROSITE" id="PS51379"/>
    </source>
</evidence>